<sequence length="469" mass="56870">MSKLNRDIIFYIFQDLIDFTNMNLNNNKKYRKSLFYCLLVNKLWCEIMIPILWSSPYKYICKKELFFNIIISHLSDNSIKLLKNNYIIKSNFQKQKLSFNYIKFCKYLNDIHKVLPNDSILKKEIYKLFISECSIKCLSLNMIYYPIFQYPGANISLSNLYELYCNIREQNFYHELAQICRSIEKLYIELDDYDLSGIVELIEMQKHIKYLYIEGYCECQKIAQALEKHVNSIIYLVSTKYTSFLYFLFPKLTNLQFIRIRNGDNINNYEPIKKFEEYAMDAGYYKLQILELYKISLYIVINIIQNTNGNLWKIKIRIPSYDQAKEYNQTIYRYCPNIKYATVFLNRDETLEELKNIFIKCQYLVAIDIDELILVKYRDKFLDLLIELAPLPLYKIHIDRFRYFNKESLKLFFNNWNCKGKKTLHLYHRFVEVHNFIKKYKIEGIIECNYYDDDFWNHEITWPDIVKDI</sequence>
<dbReference type="EMBL" id="LLXH01000932">
    <property type="protein sequence ID" value="PKC61842.1"/>
    <property type="molecule type" value="Genomic_DNA"/>
</dbReference>
<reference evidence="1 2" key="1">
    <citation type="submission" date="2017-10" db="EMBL/GenBank/DDBJ databases">
        <title>Extensive intraspecific genome diversity in a model arbuscular mycorrhizal fungus.</title>
        <authorList>
            <person name="Chen E.C.H."/>
            <person name="Morin E."/>
            <person name="Baudet D."/>
            <person name="Noel J."/>
            <person name="Ndikumana S."/>
            <person name="Charron P."/>
            <person name="St-Onge C."/>
            <person name="Giorgi J."/>
            <person name="Grigoriev I.V."/>
            <person name="Roux C."/>
            <person name="Martin F.M."/>
            <person name="Corradi N."/>
        </authorList>
    </citation>
    <scope>NUCLEOTIDE SEQUENCE [LARGE SCALE GENOMIC DNA]</scope>
    <source>
        <strain evidence="1 2">A1</strain>
    </source>
</reference>
<dbReference type="AlphaFoldDB" id="A0A2N0REV6"/>
<evidence type="ECO:0008006" key="3">
    <source>
        <dbReference type="Google" id="ProtNLM"/>
    </source>
</evidence>
<dbReference type="VEuPathDB" id="FungiDB:FUN_010097"/>
<name>A0A2N0REV6_9GLOM</name>
<accession>A0A2N0REV6</accession>
<protein>
    <recommendedName>
        <fullName evidence="3">F-box domain-containing protein</fullName>
    </recommendedName>
</protein>
<organism evidence="1 2">
    <name type="scientific">Rhizophagus irregularis</name>
    <dbReference type="NCBI Taxonomy" id="588596"/>
    <lineage>
        <taxon>Eukaryota</taxon>
        <taxon>Fungi</taxon>
        <taxon>Fungi incertae sedis</taxon>
        <taxon>Mucoromycota</taxon>
        <taxon>Glomeromycotina</taxon>
        <taxon>Glomeromycetes</taxon>
        <taxon>Glomerales</taxon>
        <taxon>Glomeraceae</taxon>
        <taxon>Rhizophagus</taxon>
    </lineage>
</organism>
<reference evidence="1 2" key="2">
    <citation type="submission" date="2017-10" db="EMBL/GenBank/DDBJ databases">
        <title>Genome analyses suggest a sexual origin of heterokaryosis in a supposedly ancient asexual fungus.</title>
        <authorList>
            <person name="Corradi N."/>
            <person name="Sedzielewska K."/>
            <person name="Noel J."/>
            <person name="Charron P."/>
            <person name="Farinelli L."/>
            <person name="Marton T."/>
            <person name="Kruger M."/>
            <person name="Pelin A."/>
            <person name="Brachmann A."/>
            <person name="Corradi N."/>
        </authorList>
    </citation>
    <scope>NUCLEOTIDE SEQUENCE [LARGE SCALE GENOMIC DNA]</scope>
    <source>
        <strain evidence="1 2">A1</strain>
    </source>
</reference>
<evidence type="ECO:0000313" key="2">
    <source>
        <dbReference type="Proteomes" id="UP000232688"/>
    </source>
</evidence>
<dbReference type="VEuPathDB" id="FungiDB:RhiirA1_465949"/>
<proteinExistence type="predicted"/>
<gene>
    <name evidence="1" type="ORF">RhiirA1_465949</name>
</gene>
<evidence type="ECO:0000313" key="1">
    <source>
        <dbReference type="EMBL" id="PKC61842.1"/>
    </source>
</evidence>
<comment type="caution">
    <text evidence="1">The sequence shown here is derived from an EMBL/GenBank/DDBJ whole genome shotgun (WGS) entry which is preliminary data.</text>
</comment>
<dbReference type="Proteomes" id="UP000232688">
    <property type="component" value="Unassembled WGS sequence"/>
</dbReference>
<dbReference type="VEuPathDB" id="FungiDB:RhiirFUN_021946"/>